<proteinExistence type="predicted"/>
<dbReference type="PANTHER" id="PTHR43861">
    <property type="entry name" value="TRANS-ACONITATE 2-METHYLTRANSFERASE-RELATED"/>
    <property type="match status" value="1"/>
</dbReference>
<reference evidence="3" key="1">
    <citation type="journal article" date="2019" name="Int. J. Syst. Evol. Microbiol.">
        <title>The Global Catalogue of Microorganisms (GCM) 10K type strain sequencing project: providing services to taxonomists for standard genome sequencing and annotation.</title>
        <authorList>
            <consortium name="The Broad Institute Genomics Platform"/>
            <consortium name="The Broad Institute Genome Sequencing Center for Infectious Disease"/>
            <person name="Wu L."/>
            <person name="Ma J."/>
        </authorList>
    </citation>
    <scope>NUCLEOTIDE SEQUENCE [LARGE SCALE GENOMIC DNA]</scope>
    <source>
        <strain evidence="3">KCTC 3950</strain>
    </source>
</reference>
<keyword evidence="2" id="KW-0808">Transferase</keyword>
<gene>
    <name evidence="2" type="ORF">ACFSUF_17750</name>
</gene>
<dbReference type="EMBL" id="JBHUME010000011">
    <property type="protein sequence ID" value="MFD2614257.1"/>
    <property type="molecule type" value="Genomic_DNA"/>
</dbReference>
<organism evidence="2 3">
    <name type="scientific">Paenibacillus gansuensis</name>
    <dbReference type="NCBI Taxonomy" id="306542"/>
    <lineage>
        <taxon>Bacteria</taxon>
        <taxon>Bacillati</taxon>
        <taxon>Bacillota</taxon>
        <taxon>Bacilli</taxon>
        <taxon>Bacillales</taxon>
        <taxon>Paenibacillaceae</taxon>
        <taxon>Paenibacillus</taxon>
    </lineage>
</organism>
<dbReference type="RefSeq" id="WP_377604923.1">
    <property type="nucleotide sequence ID" value="NZ_JBHUME010000011.1"/>
</dbReference>
<dbReference type="InterPro" id="IPR013216">
    <property type="entry name" value="Methyltransf_11"/>
</dbReference>
<keyword evidence="2" id="KW-0489">Methyltransferase</keyword>
<protein>
    <submittedName>
        <fullName evidence="2">Class I SAM-dependent methyltransferase</fullName>
    </submittedName>
</protein>
<dbReference type="InterPro" id="IPR029063">
    <property type="entry name" value="SAM-dependent_MTases_sf"/>
</dbReference>
<dbReference type="GO" id="GO:0008168">
    <property type="term" value="F:methyltransferase activity"/>
    <property type="evidence" value="ECO:0007669"/>
    <property type="project" value="UniProtKB-KW"/>
</dbReference>
<evidence type="ECO:0000313" key="3">
    <source>
        <dbReference type="Proteomes" id="UP001597541"/>
    </source>
</evidence>
<dbReference type="Proteomes" id="UP001597541">
    <property type="component" value="Unassembled WGS sequence"/>
</dbReference>
<accession>A0ABW5PIS1</accession>
<sequence length="255" mass="28585">MGTFQVWNSSRYDGNFGFVSEFGKGVLELLNARAGESILDLGCGTGDLANEMVLSGARVTGLDLSADMISAAKSKYPGIAFHVGNAEQFQLDDQVDAVFSNAALHWMKRPEKVLHCVWNSLRSGGRFVAEFGGKGNVEQIVKSVYKVLERDYEIEASARNPWYFPSVGEYTTLLERQGFDVLYAAHFERPTAMEGEEGAAQWLETMAGDFFQGFSLKDKERAIENIMNEARDELFHDGRWIMDYRRLRIAAVKPL</sequence>
<name>A0ABW5PIS1_9BACL</name>
<keyword evidence="3" id="KW-1185">Reference proteome</keyword>
<evidence type="ECO:0000259" key="1">
    <source>
        <dbReference type="Pfam" id="PF08241"/>
    </source>
</evidence>
<dbReference type="Pfam" id="PF08241">
    <property type="entry name" value="Methyltransf_11"/>
    <property type="match status" value="1"/>
</dbReference>
<dbReference type="CDD" id="cd02440">
    <property type="entry name" value="AdoMet_MTases"/>
    <property type="match status" value="1"/>
</dbReference>
<dbReference type="SUPFAM" id="SSF53335">
    <property type="entry name" value="S-adenosyl-L-methionine-dependent methyltransferases"/>
    <property type="match status" value="1"/>
</dbReference>
<evidence type="ECO:0000313" key="2">
    <source>
        <dbReference type="EMBL" id="MFD2614257.1"/>
    </source>
</evidence>
<dbReference type="PANTHER" id="PTHR43861:SF1">
    <property type="entry name" value="TRANS-ACONITATE 2-METHYLTRANSFERASE"/>
    <property type="match status" value="1"/>
</dbReference>
<comment type="caution">
    <text evidence="2">The sequence shown here is derived from an EMBL/GenBank/DDBJ whole genome shotgun (WGS) entry which is preliminary data.</text>
</comment>
<dbReference type="Gene3D" id="3.40.50.150">
    <property type="entry name" value="Vaccinia Virus protein VP39"/>
    <property type="match status" value="1"/>
</dbReference>
<dbReference type="GO" id="GO:0032259">
    <property type="term" value="P:methylation"/>
    <property type="evidence" value="ECO:0007669"/>
    <property type="project" value="UniProtKB-KW"/>
</dbReference>
<feature type="domain" description="Methyltransferase type 11" evidence="1">
    <location>
        <begin position="39"/>
        <end position="128"/>
    </location>
</feature>